<feature type="domain" description="DUF1980" evidence="1">
    <location>
        <begin position="30"/>
        <end position="136"/>
    </location>
</feature>
<comment type="caution">
    <text evidence="2">The sequence shown here is derived from an EMBL/GenBank/DDBJ whole genome shotgun (WGS) entry which is preliminary data.</text>
</comment>
<dbReference type="EMBL" id="JAGSND010000006">
    <property type="protein sequence ID" value="MBR0598285.1"/>
    <property type="molecule type" value="Genomic_DNA"/>
</dbReference>
<sequence length="159" mass="18204">MNYKSDKSKGCQISLLILALLVLLFFTGCKEKEKEVVTAENGLPTMEISEEMFVTQINDIYVNTDDYMNKNIKLQGFYLISEYDGKYYNNVVRNGPGCCTTDSLAGFEFYWDGDLPEENDWIEVVGTLEWLEEDGIEYLCLNLSSLTVMEERGLETVTH</sequence>
<evidence type="ECO:0000313" key="3">
    <source>
        <dbReference type="Proteomes" id="UP000675664"/>
    </source>
</evidence>
<evidence type="ECO:0000313" key="2">
    <source>
        <dbReference type="EMBL" id="MBR0598285.1"/>
    </source>
</evidence>
<accession>A0A8J8B3G1</accession>
<dbReference type="Proteomes" id="UP000675664">
    <property type="component" value="Unassembled WGS sequence"/>
</dbReference>
<dbReference type="PROSITE" id="PS51257">
    <property type="entry name" value="PROKAR_LIPOPROTEIN"/>
    <property type="match status" value="1"/>
</dbReference>
<protein>
    <recommendedName>
        <fullName evidence="1">DUF1980 domain-containing protein</fullName>
    </recommendedName>
</protein>
<keyword evidence="3" id="KW-1185">Reference proteome</keyword>
<proteinExistence type="predicted"/>
<dbReference type="AlphaFoldDB" id="A0A8J8B3G1"/>
<evidence type="ECO:0000259" key="1">
    <source>
        <dbReference type="Pfam" id="PF21537"/>
    </source>
</evidence>
<organism evidence="2 3">
    <name type="scientific">Sinanaerobacter chloroacetimidivorans</name>
    <dbReference type="NCBI Taxonomy" id="2818044"/>
    <lineage>
        <taxon>Bacteria</taxon>
        <taxon>Bacillati</taxon>
        <taxon>Bacillota</taxon>
        <taxon>Clostridia</taxon>
        <taxon>Peptostreptococcales</taxon>
        <taxon>Anaerovoracaceae</taxon>
        <taxon>Sinanaerobacter</taxon>
    </lineage>
</organism>
<gene>
    <name evidence="2" type="ORF">KCX82_10400</name>
</gene>
<name>A0A8J8B3G1_9FIRM</name>
<dbReference type="Pfam" id="PF21537">
    <property type="entry name" value="DUF1980_C"/>
    <property type="match status" value="1"/>
</dbReference>
<dbReference type="RefSeq" id="WP_227018415.1">
    <property type="nucleotide sequence ID" value="NZ_JAGSND010000006.1"/>
</dbReference>
<reference evidence="2" key="2">
    <citation type="submission" date="2021-04" db="EMBL/GenBank/DDBJ databases">
        <authorList>
            <person name="Liu J."/>
        </authorList>
    </citation>
    <scope>NUCLEOTIDE SEQUENCE</scope>
    <source>
        <strain evidence="2">BAD-6</strain>
    </source>
</reference>
<reference evidence="2" key="1">
    <citation type="submission" date="2021-04" db="EMBL/GenBank/DDBJ databases">
        <title>Sinoanaerobacter chloroacetimidivorans sp. nov., an obligate anaerobic bacterium isolated from anaerobic sludge.</title>
        <authorList>
            <person name="Bao Y."/>
        </authorList>
    </citation>
    <scope>NUCLEOTIDE SEQUENCE</scope>
    <source>
        <strain evidence="2">BAD-6</strain>
    </source>
</reference>
<dbReference type="InterPro" id="IPR048447">
    <property type="entry name" value="DUF1980_C"/>
</dbReference>